<keyword evidence="2" id="KW-0472">Membrane</keyword>
<accession>A0A1R4K2H4</accession>
<evidence type="ECO:0000256" key="1">
    <source>
        <dbReference type="SAM" id="MobiDB-lite"/>
    </source>
</evidence>
<sequence>MADDNRAETLGWEQGQTALYSSETGTAGQKRPLESGRGVLPELAEAQPTQRSMWRHPAFLISIITTGLALVAVVVIFVVGILRPSSTPVTDLSLSGGDTNVRLSWSGGDEPYSAYVIDGRGDAVDVSARIRGGSELWLPVALGLYDDDSCFVVRPAAVTAQPSLVAQTLADQGGQSVCMER</sequence>
<dbReference type="Proteomes" id="UP000196778">
    <property type="component" value="Unassembled WGS sequence"/>
</dbReference>
<evidence type="ECO:0000313" key="3">
    <source>
        <dbReference type="EMBL" id="SJN38550.1"/>
    </source>
</evidence>
<evidence type="ECO:0000256" key="2">
    <source>
        <dbReference type="SAM" id="Phobius"/>
    </source>
</evidence>
<keyword evidence="2" id="KW-0812">Transmembrane</keyword>
<proteinExistence type="predicted"/>
<keyword evidence="2" id="KW-1133">Transmembrane helix</keyword>
<feature type="region of interest" description="Disordered" evidence="1">
    <location>
        <begin position="1"/>
        <end position="36"/>
    </location>
</feature>
<dbReference type="EMBL" id="FUKR01000061">
    <property type="protein sequence ID" value="SJN38550.1"/>
    <property type="molecule type" value="Genomic_DNA"/>
</dbReference>
<dbReference type="AlphaFoldDB" id="A0A1R4K2H4"/>
<organism evidence="3 4">
    <name type="scientific">Mycetocola reblochoni REB411</name>
    <dbReference type="NCBI Taxonomy" id="1255698"/>
    <lineage>
        <taxon>Bacteria</taxon>
        <taxon>Bacillati</taxon>
        <taxon>Actinomycetota</taxon>
        <taxon>Actinomycetes</taxon>
        <taxon>Micrococcales</taxon>
        <taxon>Microbacteriaceae</taxon>
        <taxon>Mycetocola</taxon>
    </lineage>
</organism>
<evidence type="ECO:0000313" key="4">
    <source>
        <dbReference type="Proteomes" id="UP000196778"/>
    </source>
</evidence>
<feature type="transmembrane region" description="Helical" evidence="2">
    <location>
        <begin position="58"/>
        <end position="82"/>
    </location>
</feature>
<feature type="compositionally biased region" description="Polar residues" evidence="1">
    <location>
        <begin position="14"/>
        <end position="27"/>
    </location>
</feature>
<dbReference type="OrthoDB" id="5018581at2"/>
<dbReference type="RefSeq" id="WP_087138087.1">
    <property type="nucleotide sequence ID" value="NZ_FUKR01000061.1"/>
</dbReference>
<gene>
    <name evidence="3" type="ORF">FM119_10995</name>
</gene>
<reference evidence="4" key="1">
    <citation type="submission" date="2017-02" db="EMBL/GenBank/DDBJ databases">
        <authorList>
            <person name="Dridi B."/>
        </authorList>
    </citation>
    <scope>NUCLEOTIDE SEQUENCE [LARGE SCALE GENOMIC DNA]</scope>
    <source>
        <strain evidence="4">EB411</strain>
    </source>
</reference>
<protein>
    <submittedName>
        <fullName evidence="3">Uncharacterized protein</fullName>
    </submittedName>
</protein>
<keyword evidence="4" id="KW-1185">Reference proteome</keyword>
<name>A0A1R4K2H4_9MICO</name>